<dbReference type="Proteomes" id="UP000486351">
    <property type="component" value="Unassembled WGS sequence"/>
</dbReference>
<dbReference type="Proteomes" id="UP000433483">
    <property type="component" value="Unassembled WGS sequence"/>
</dbReference>
<evidence type="ECO:0000313" key="3">
    <source>
        <dbReference type="EMBL" id="KAE8998398.1"/>
    </source>
</evidence>
<name>A0A6A3UGL5_9STRA</name>
<dbReference type="EMBL" id="QXFZ01000209">
    <property type="protein sequence ID" value="KAE9126817.1"/>
    <property type="molecule type" value="Genomic_DNA"/>
</dbReference>
<sequence>MTEAAVTPHVVVFADLSPRAKVQYTRFLIENDVKLHQRSSDKRFVANIRLVRPPLADTNGGQSPSNQVLDEEVAEDADPVDKHLAAVPETLRAYANLIFLIGERPTRSVADPGTYVKETRLVRFINEVYDARYEDLSALSMNSCGSFAKFIRHYLTNRFGLKRLVDQQAWDLIEGLNALQHRVDVELFSCFLQGKYPERTFSFFLFARSSLQRLVCAPAYRPMSVKTSSASERKRKPATSATNLLVWLSRTQAETLAETVFGSKAEDTYIEFMHAMKAFLSCDSSIVRARTPSRLVDANEFLFIATETYHKSSGASIGSREHALGDAPCASLKKPRAASSVLDNFQATVLRPAVLSEPTISQDSYHLPDTPSSTGAAVLDDDSDNDDEAQLQSRLGSLLERMKKRQHGSGS</sequence>
<evidence type="ECO:0000313" key="15">
    <source>
        <dbReference type="Proteomes" id="UP000440367"/>
    </source>
</evidence>
<dbReference type="EMBL" id="QXGF01001078">
    <property type="protein sequence ID" value="KAE8932801.1"/>
    <property type="molecule type" value="Genomic_DNA"/>
</dbReference>
<dbReference type="Proteomes" id="UP000429523">
    <property type="component" value="Unassembled WGS sequence"/>
</dbReference>
<evidence type="ECO:0000313" key="18">
    <source>
        <dbReference type="Proteomes" id="UP000460718"/>
    </source>
</evidence>
<dbReference type="EMBL" id="QXGC01000977">
    <property type="protein sequence ID" value="KAE9214722.1"/>
    <property type="molecule type" value="Genomic_DNA"/>
</dbReference>
<evidence type="ECO:0000313" key="14">
    <source>
        <dbReference type="Proteomes" id="UP000437068"/>
    </source>
</evidence>
<proteinExistence type="predicted"/>
<dbReference type="EMBL" id="QXGE01000991">
    <property type="protein sequence ID" value="KAE9299692.1"/>
    <property type="molecule type" value="Genomic_DNA"/>
</dbReference>
<dbReference type="EMBL" id="QXGA01000182">
    <property type="protein sequence ID" value="KAE9150583.1"/>
    <property type="molecule type" value="Genomic_DNA"/>
</dbReference>
<keyword evidence="13" id="KW-1185">Reference proteome</keyword>
<evidence type="ECO:0000313" key="13">
    <source>
        <dbReference type="Proteomes" id="UP000433483"/>
    </source>
</evidence>
<evidence type="ECO:0000313" key="6">
    <source>
        <dbReference type="EMBL" id="KAE9150583.1"/>
    </source>
</evidence>
<evidence type="ECO:0000313" key="20">
    <source>
        <dbReference type="Proteomes" id="UP000486351"/>
    </source>
</evidence>
<dbReference type="Proteomes" id="UP000440732">
    <property type="component" value="Unassembled WGS sequence"/>
</dbReference>
<dbReference type="Proteomes" id="UP000441208">
    <property type="component" value="Unassembled WGS sequence"/>
</dbReference>
<dbReference type="EMBL" id="QXFW01001003">
    <property type="protein sequence ID" value="KAE8998398.1"/>
    <property type="molecule type" value="Genomic_DNA"/>
</dbReference>
<dbReference type="Proteomes" id="UP000440367">
    <property type="component" value="Unassembled WGS sequence"/>
</dbReference>
<feature type="compositionally biased region" description="Polar residues" evidence="1">
    <location>
        <begin position="361"/>
        <end position="375"/>
    </location>
</feature>
<evidence type="ECO:0000313" key="11">
    <source>
        <dbReference type="EMBL" id="KAE9343068.1"/>
    </source>
</evidence>
<dbReference type="EMBL" id="QXGB01000201">
    <property type="protein sequence ID" value="KAE9224958.1"/>
    <property type="molecule type" value="Genomic_DNA"/>
</dbReference>
<dbReference type="OrthoDB" id="61565at2759"/>
<evidence type="ECO:0000313" key="9">
    <source>
        <dbReference type="EMBL" id="KAE9247256.1"/>
    </source>
</evidence>
<feature type="compositionally biased region" description="Acidic residues" evidence="1">
    <location>
        <begin position="379"/>
        <end position="389"/>
    </location>
</feature>
<evidence type="ECO:0000313" key="2">
    <source>
        <dbReference type="EMBL" id="KAE8932801.1"/>
    </source>
</evidence>
<dbReference type="EMBL" id="QXFY01000483">
    <property type="protein sequence ID" value="KAE9343068.1"/>
    <property type="molecule type" value="Genomic_DNA"/>
</dbReference>
<reference evidence="12 13" key="1">
    <citation type="submission" date="2018-08" db="EMBL/GenBank/DDBJ databases">
        <title>Genomic investigation of the strawberry pathogen Phytophthora fragariae indicates pathogenicity is determined by transcriptional variation in three key races.</title>
        <authorList>
            <person name="Adams T.M."/>
            <person name="Armitage A.D."/>
            <person name="Sobczyk M.K."/>
            <person name="Bates H.J."/>
            <person name="Dunwell J.M."/>
            <person name="Nellist C.F."/>
            <person name="Harrison R.J."/>
        </authorList>
    </citation>
    <scope>NUCLEOTIDE SEQUENCE [LARGE SCALE GENOMIC DNA]</scope>
    <source>
        <strain evidence="10 14">A4</strain>
        <strain evidence="9 15">BC-1</strain>
        <strain evidence="7 19">BC-23</strain>
        <strain evidence="8 13">NOV-27</strain>
        <strain evidence="6 16">NOV-5</strain>
        <strain evidence="5 17">NOV-71</strain>
        <strain evidence="11 20">NOV-77</strain>
        <strain evidence="2 12">NOV-9</strain>
        <strain evidence="4 21">ONT-3</strain>
        <strain evidence="3 18">SCRP245</strain>
    </source>
</reference>
<dbReference type="Proteomes" id="UP000460718">
    <property type="component" value="Unassembled WGS sequence"/>
</dbReference>
<dbReference type="EMBL" id="QXGD01000220">
    <property type="protein sequence ID" value="KAE9247256.1"/>
    <property type="molecule type" value="Genomic_DNA"/>
</dbReference>
<protein>
    <submittedName>
        <fullName evidence="6">Uncharacterized protein</fullName>
    </submittedName>
</protein>
<dbReference type="Proteomes" id="UP000437068">
    <property type="component" value="Unassembled WGS sequence"/>
</dbReference>
<evidence type="ECO:0000313" key="7">
    <source>
        <dbReference type="EMBL" id="KAE9214722.1"/>
    </source>
</evidence>
<evidence type="ECO:0000313" key="16">
    <source>
        <dbReference type="Proteomes" id="UP000440732"/>
    </source>
</evidence>
<evidence type="ECO:0000313" key="4">
    <source>
        <dbReference type="EMBL" id="KAE9098876.1"/>
    </source>
</evidence>
<evidence type="ECO:0000313" key="8">
    <source>
        <dbReference type="EMBL" id="KAE9224958.1"/>
    </source>
</evidence>
<dbReference type="EMBL" id="QXFX01001002">
    <property type="protein sequence ID" value="KAE9098876.1"/>
    <property type="molecule type" value="Genomic_DNA"/>
</dbReference>
<gene>
    <name evidence="10" type="ORF">PF001_g15320</name>
    <name evidence="9" type="ORF">PF002_g6372</name>
    <name evidence="7" type="ORF">PF004_g14966</name>
    <name evidence="8" type="ORF">PF005_g5721</name>
    <name evidence="6" type="ORF">PF006_g5051</name>
    <name evidence="5" type="ORF">PF007_g5842</name>
    <name evidence="11" type="ORF">PF008_g9862</name>
    <name evidence="2" type="ORF">PF009_g17181</name>
    <name evidence="4" type="ORF">PF010_g15396</name>
    <name evidence="3" type="ORF">PF011_g15072</name>
</gene>
<evidence type="ECO:0000313" key="12">
    <source>
        <dbReference type="Proteomes" id="UP000429523"/>
    </source>
</evidence>
<evidence type="ECO:0000313" key="21">
    <source>
        <dbReference type="Proteomes" id="UP000488956"/>
    </source>
</evidence>
<organism evidence="6 16">
    <name type="scientific">Phytophthora fragariae</name>
    <dbReference type="NCBI Taxonomy" id="53985"/>
    <lineage>
        <taxon>Eukaryota</taxon>
        <taxon>Sar</taxon>
        <taxon>Stramenopiles</taxon>
        <taxon>Oomycota</taxon>
        <taxon>Peronosporomycetes</taxon>
        <taxon>Peronosporales</taxon>
        <taxon>Peronosporaceae</taxon>
        <taxon>Phytophthora</taxon>
    </lineage>
</organism>
<accession>A0A6A3UGL5</accession>
<evidence type="ECO:0000313" key="5">
    <source>
        <dbReference type="EMBL" id="KAE9126817.1"/>
    </source>
</evidence>
<feature type="region of interest" description="Disordered" evidence="1">
    <location>
        <begin position="361"/>
        <end position="390"/>
    </location>
</feature>
<comment type="caution">
    <text evidence="6">The sequence shown here is derived from an EMBL/GenBank/DDBJ whole genome shotgun (WGS) entry which is preliminary data.</text>
</comment>
<dbReference type="Proteomes" id="UP000476176">
    <property type="component" value="Unassembled WGS sequence"/>
</dbReference>
<evidence type="ECO:0000313" key="19">
    <source>
        <dbReference type="Proteomes" id="UP000476176"/>
    </source>
</evidence>
<evidence type="ECO:0000313" key="10">
    <source>
        <dbReference type="EMBL" id="KAE9299692.1"/>
    </source>
</evidence>
<evidence type="ECO:0000313" key="17">
    <source>
        <dbReference type="Proteomes" id="UP000441208"/>
    </source>
</evidence>
<evidence type="ECO:0000256" key="1">
    <source>
        <dbReference type="SAM" id="MobiDB-lite"/>
    </source>
</evidence>
<dbReference type="Proteomes" id="UP000488956">
    <property type="component" value="Unassembled WGS sequence"/>
</dbReference>
<dbReference type="AlphaFoldDB" id="A0A6A3UGL5"/>